<dbReference type="Gene3D" id="1.10.1740.10">
    <property type="match status" value="1"/>
</dbReference>
<keyword evidence="2" id="KW-0805">Transcription regulation</keyword>
<dbReference type="InterPro" id="IPR014284">
    <property type="entry name" value="RNA_pol_sigma-70_dom"/>
</dbReference>
<evidence type="ECO:0000313" key="8">
    <source>
        <dbReference type="EMBL" id="MBM6877396.1"/>
    </source>
</evidence>
<dbReference type="PANTHER" id="PTHR43133:SF8">
    <property type="entry name" value="RNA POLYMERASE SIGMA FACTOR HI_1459-RELATED"/>
    <property type="match status" value="1"/>
</dbReference>
<dbReference type="NCBIfam" id="TIGR02937">
    <property type="entry name" value="sigma70-ECF"/>
    <property type="match status" value="1"/>
</dbReference>
<feature type="domain" description="RNA polymerase sigma factor 70 region 4 type 2" evidence="7">
    <location>
        <begin position="113"/>
        <end position="165"/>
    </location>
</feature>
<dbReference type="InterPro" id="IPR013325">
    <property type="entry name" value="RNA_pol_sigma_r2"/>
</dbReference>
<comment type="caution">
    <text evidence="8">The sequence shown here is derived from an EMBL/GenBank/DDBJ whole genome shotgun (WGS) entry which is preliminary data.</text>
</comment>
<keyword evidence="4" id="KW-0238">DNA-binding</keyword>
<dbReference type="InterPro" id="IPR039425">
    <property type="entry name" value="RNA_pol_sigma-70-like"/>
</dbReference>
<sequence length="174" mass="20225">MEDRELLQLMQKNPENGIRLAMKQYTGLCYYIVQQKLSGQPKEEVEECVSDVFLAFYHQYQKIDLEKGSIRCFLAVLARRKAIDRLRKLTGKETIPLEESWTGENQVQKQEERRQLLDAVHSLDEPDNKILILKYYFGYPTKMIAAAFGLKENTVDQKARRGLEKVRKLLEGGA</sequence>
<dbReference type="Proteomes" id="UP000729290">
    <property type="component" value="Unassembled WGS sequence"/>
</dbReference>
<dbReference type="EMBL" id="JACSNV010000005">
    <property type="protein sequence ID" value="MBM6877396.1"/>
    <property type="molecule type" value="Genomic_DNA"/>
</dbReference>
<accession>A0ABS2G7E6</accession>
<evidence type="ECO:0000259" key="7">
    <source>
        <dbReference type="Pfam" id="PF08281"/>
    </source>
</evidence>
<gene>
    <name evidence="8" type="ORF">H9X83_04410</name>
</gene>
<comment type="similarity">
    <text evidence="1">Belongs to the sigma-70 factor family. ECF subfamily.</text>
</comment>
<keyword evidence="9" id="KW-1185">Reference proteome</keyword>
<protein>
    <submittedName>
        <fullName evidence="8">Sigma-70 family RNA polymerase sigma factor</fullName>
    </submittedName>
</protein>
<dbReference type="Pfam" id="PF04542">
    <property type="entry name" value="Sigma70_r2"/>
    <property type="match status" value="1"/>
</dbReference>
<keyword evidence="5" id="KW-0804">Transcription</keyword>
<evidence type="ECO:0000256" key="3">
    <source>
        <dbReference type="ARBA" id="ARBA00023082"/>
    </source>
</evidence>
<proteinExistence type="inferred from homology"/>
<evidence type="ECO:0000256" key="4">
    <source>
        <dbReference type="ARBA" id="ARBA00023125"/>
    </source>
</evidence>
<evidence type="ECO:0000259" key="6">
    <source>
        <dbReference type="Pfam" id="PF04542"/>
    </source>
</evidence>
<dbReference type="SUPFAM" id="SSF88659">
    <property type="entry name" value="Sigma3 and sigma4 domains of RNA polymerase sigma factors"/>
    <property type="match status" value="1"/>
</dbReference>
<dbReference type="SUPFAM" id="SSF88946">
    <property type="entry name" value="Sigma2 domain of RNA polymerase sigma factors"/>
    <property type="match status" value="1"/>
</dbReference>
<evidence type="ECO:0000256" key="5">
    <source>
        <dbReference type="ARBA" id="ARBA00023163"/>
    </source>
</evidence>
<evidence type="ECO:0000256" key="1">
    <source>
        <dbReference type="ARBA" id="ARBA00010641"/>
    </source>
</evidence>
<evidence type="ECO:0000313" key="9">
    <source>
        <dbReference type="Proteomes" id="UP000729290"/>
    </source>
</evidence>
<dbReference type="InterPro" id="IPR007627">
    <property type="entry name" value="RNA_pol_sigma70_r2"/>
</dbReference>
<name>A0ABS2G7E6_9FIRM</name>
<feature type="domain" description="RNA polymerase sigma-70 region 2" evidence="6">
    <location>
        <begin position="26"/>
        <end position="89"/>
    </location>
</feature>
<keyword evidence="3" id="KW-0731">Sigma factor</keyword>
<organism evidence="8 9">
    <name type="scientific">Anaerotignum lactatifermentans</name>
    <dbReference type="NCBI Taxonomy" id="160404"/>
    <lineage>
        <taxon>Bacteria</taxon>
        <taxon>Bacillati</taxon>
        <taxon>Bacillota</taxon>
        <taxon>Clostridia</taxon>
        <taxon>Lachnospirales</taxon>
        <taxon>Anaerotignaceae</taxon>
        <taxon>Anaerotignum</taxon>
    </lineage>
</organism>
<dbReference type="InterPro" id="IPR013324">
    <property type="entry name" value="RNA_pol_sigma_r3/r4-like"/>
</dbReference>
<dbReference type="PANTHER" id="PTHR43133">
    <property type="entry name" value="RNA POLYMERASE ECF-TYPE SIGMA FACTO"/>
    <property type="match status" value="1"/>
</dbReference>
<dbReference type="InterPro" id="IPR013249">
    <property type="entry name" value="RNA_pol_sigma70_r4_t2"/>
</dbReference>
<reference evidence="8 9" key="1">
    <citation type="journal article" date="2021" name="Sci. Rep.">
        <title>The distribution of antibiotic resistance genes in chicken gut microbiota commensals.</title>
        <authorList>
            <person name="Juricova H."/>
            <person name="Matiasovicova J."/>
            <person name="Kubasova T."/>
            <person name="Cejkova D."/>
            <person name="Rychlik I."/>
        </authorList>
    </citation>
    <scope>NUCLEOTIDE SEQUENCE [LARGE SCALE GENOMIC DNA]</scope>
    <source>
        <strain evidence="8 9">An431b</strain>
    </source>
</reference>
<dbReference type="RefSeq" id="WP_205133568.1">
    <property type="nucleotide sequence ID" value="NZ_JACSNT010000006.1"/>
</dbReference>
<evidence type="ECO:0000256" key="2">
    <source>
        <dbReference type="ARBA" id="ARBA00023015"/>
    </source>
</evidence>
<dbReference type="Pfam" id="PF08281">
    <property type="entry name" value="Sigma70_r4_2"/>
    <property type="match status" value="1"/>
</dbReference>
<dbReference type="InterPro" id="IPR036388">
    <property type="entry name" value="WH-like_DNA-bd_sf"/>
</dbReference>
<dbReference type="Gene3D" id="1.10.10.10">
    <property type="entry name" value="Winged helix-like DNA-binding domain superfamily/Winged helix DNA-binding domain"/>
    <property type="match status" value="1"/>
</dbReference>